<evidence type="ECO:0000313" key="2">
    <source>
        <dbReference type="Proteomes" id="UP000179540"/>
    </source>
</evidence>
<evidence type="ECO:0000313" key="1">
    <source>
        <dbReference type="EMBL" id="OIJ37064.1"/>
    </source>
</evidence>
<reference evidence="1 2" key="1">
    <citation type="submission" date="2016-10" db="EMBL/GenBank/DDBJ databases">
        <title>Draft genome sequence of strain LCT isolated from the Shenzhou X spacecraft of China.</title>
        <authorList>
            <person name="Huang B."/>
        </authorList>
    </citation>
    <scope>NUCLEOTIDE SEQUENCE [LARGE SCALE GENOMIC DNA]</scope>
    <source>
        <strain evidence="1 2">LCT-H5</strain>
    </source>
</reference>
<protein>
    <recommendedName>
        <fullName evidence="3">Phytoene synthase</fullName>
    </recommendedName>
</protein>
<dbReference type="InterPro" id="IPR044843">
    <property type="entry name" value="Trans_IPPS_bact-type"/>
</dbReference>
<dbReference type="AlphaFoldDB" id="A0A1S2N2Y1"/>
<dbReference type="RefSeq" id="WP_075513984.1">
    <property type="nucleotide sequence ID" value="NZ_JAQDNX010000001.1"/>
</dbReference>
<dbReference type="EMBL" id="MODZ01000001">
    <property type="protein sequence ID" value="OIJ37064.1"/>
    <property type="molecule type" value="Genomic_DNA"/>
</dbReference>
<dbReference type="SUPFAM" id="SSF48576">
    <property type="entry name" value="Terpenoid synthases"/>
    <property type="match status" value="1"/>
</dbReference>
<comment type="caution">
    <text evidence="1">The sequence shown here is derived from an EMBL/GenBank/DDBJ whole genome shotgun (WGS) entry which is preliminary data.</text>
</comment>
<dbReference type="Pfam" id="PF00494">
    <property type="entry name" value="SQS_PSY"/>
    <property type="match status" value="1"/>
</dbReference>
<accession>A0A1S2N2Y1</accession>
<sequence length="288" mass="31952">MRPTGLDQYDAAASAGAGTVIRRYSTSFGLASRLLSRRIRPRIADLYALVRVADEIVDGPAEQAGLDPLQRRVELDELERRTERALEAGFSGDLIVHAFAHTAREHGIGVDLTRPFFASMRTDLHRREFSPEQARDYVYGSAEVIGLMCLRVFEAGRRRTAEQERILADGARALGRAFQRVNFLRDWAADTGQLHRLYLPEASAGLDGPARDAVVASIREDLAEADAAIPLLDPGARPAVQAARDLFGELTDRLARTDPQRLRRDRIRVPAPRKAALLVRAAIRRSRA</sequence>
<organism evidence="1 2">
    <name type="scientific">Rothia kristinae</name>
    <dbReference type="NCBI Taxonomy" id="37923"/>
    <lineage>
        <taxon>Bacteria</taxon>
        <taxon>Bacillati</taxon>
        <taxon>Actinomycetota</taxon>
        <taxon>Actinomycetes</taxon>
        <taxon>Micrococcales</taxon>
        <taxon>Micrococcaceae</taxon>
        <taxon>Rothia</taxon>
    </lineage>
</organism>
<evidence type="ECO:0008006" key="3">
    <source>
        <dbReference type="Google" id="ProtNLM"/>
    </source>
</evidence>
<dbReference type="SFLD" id="SFLDG01018">
    <property type="entry name" value="Squalene/Phytoene_Synthase_Lik"/>
    <property type="match status" value="1"/>
</dbReference>
<dbReference type="Proteomes" id="UP000179540">
    <property type="component" value="Unassembled WGS sequence"/>
</dbReference>
<dbReference type="SFLD" id="SFLDG01212">
    <property type="entry name" value="Phytoene_synthase_like"/>
    <property type="match status" value="1"/>
</dbReference>
<dbReference type="PANTHER" id="PTHR31480">
    <property type="entry name" value="BIFUNCTIONAL LYCOPENE CYCLASE/PHYTOENE SYNTHASE"/>
    <property type="match status" value="1"/>
</dbReference>
<dbReference type="SFLD" id="SFLDS00005">
    <property type="entry name" value="Isoprenoid_Synthase_Type_I"/>
    <property type="match status" value="1"/>
</dbReference>
<dbReference type="Gene3D" id="1.10.600.10">
    <property type="entry name" value="Farnesyl Diphosphate Synthase"/>
    <property type="match status" value="1"/>
</dbReference>
<dbReference type="InterPro" id="IPR002060">
    <property type="entry name" value="Squ/phyt_synthse"/>
</dbReference>
<proteinExistence type="predicted"/>
<dbReference type="GO" id="GO:0004311">
    <property type="term" value="F:geranylgeranyl diphosphate synthase activity"/>
    <property type="evidence" value="ECO:0007669"/>
    <property type="project" value="InterPro"/>
</dbReference>
<dbReference type="InterPro" id="IPR008949">
    <property type="entry name" value="Isoprenoid_synthase_dom_sf"/>
</dbReference>
<name>A0A1S2N2Y1_9MICC</name>
<gene>
    <name evidence="1" type="ORF">BK826_01265</name>
</gene>
<dbReference type="OrthoDB" id="9807580at2"/>